<dbReference type="OrthoDB" id="1683105at2"/>
<keyword evidence="2" id="KW-1185">Reference proteome</keyword>
<protein>
    <submittedName>
        <fullName evidence="1">Uncharacterized protein</fullName>
    </submittedName>
</protein>
<reference evidence="1 2" key="1">
    <citation type="submission" date="2016-10" db="EMBL/GenBank/DDBJ databases">
        <authorList>
            <person name="de Groot N.N."/>
        </authorList>
    </citation>
    <scope>NUCLEOTIDE SEQUENCE [LARGE SCALE GENOMIC DNA]</scope>
    <source>
        <strain evidence="1 2">DSM 15827</strain>
    </source>
</reference>
<dbReference type="STRING" id="137733.SAMN05421767_11825"/>
<dbReference type="AlphaFoldDB" id="A0A1H9LC55"/>
<evidence type="ECO:0000313" key="1">
    <source>
        <dbReference type="EMBL" id="SER08553.1"/>
    </source>
</evidence>
<sequence>MTLPARSAVLNEVYKAGSISVNQTMQNLKPIYGMERQFQKKLFIEHFMSLEAVDLIVLDKYELDNEGELNLYYTITETGKEITEKYIPKQYH</sequence>
<accession>A0A1H9LC55</accession>
<organism evidence="1 2">
    <name type="scientific">Granulicatella balaenopterae</name>
    <dbReference type="NCBI Taxonomy" id="137733"/>
    <lineage>
        <taxon>Bacteria</taxon>
        <taxon>Bacillati</taxon>
        <taxon>Bacillota</taxon>
        <taxon>Bacilli</taxon>
        <taxon>Lactobacillales</taxon>
        <taxon>Carnobacteriaceae</taxon>
        <taxon>Granulicatella</taxon>
    </lineage>
</organism>
<evidence type="ECO:0000313" key="2">
    <source>
        <dbReference type="Proteomes" id="UP000198556"/>
    </source>
</evidence>
<gene>
    <name evidence="1" type="ORF">SAMN05421767_11825</name>
</gene>
<dbReference type="Proteomes" id="UP000198556">
    <property type="component" value="Unassembled WGS sequence"/>
</dbReference>
<proteinExistence type="predicted"/>
<dbReference type="RefSeq" id="WP_089746669.1">
    <property type="nucleotide sequence ID" value="NZ_FOGF01000018.1"/>
</dbReference>
<dbReference type="EMBL" id="FOGF01000018">
    <property type="protein sequence ID" value="SER08553.1"/>
    <property type="molecule type" value="Genomic_DNA"/>
</dbReference>
<name>A0A1H9LC55_9LACT</name>